<dbReference type="AlphaFoldDB" id="A0AAU9M7Z4"/>
<evidence type="ECO:0000313" key="1">
    <source>
        <dbReference type="EMBL" id="CAH1424148.1"/>
    </source>
</evidence>
<sequence>MLQSLLPPHPSTISHLSSLQTISKKKMSHLEKQVTAIIGSCWKANGPSFDKLPANRWKIKNQIVKDLIFGGDEKKHSFQVGLVDTLHIIIVKQVLWAPSLAWPKTLWTPITEHNSAVKV</sequence>
<comment type="caution">
    <text evidence="1">The sequence shown here is derived from an EMBL/GenBank/DDBJ whole genome shotgun (WGS) entry which is preliminary data.</text>
</comment>
<protein>
    <submittedName>
        <fullName evidence="1">Uncharacterized protein</fullName>
    </submittedName>
</protein>
<name>A0AAU9M7Z4_9ASTR</name>
<dbReference type="Proteomes" id="UP001157418">
    <property type="component" value="Unassembled WGS sequence"/>
</dbReference>
<proteinExistence type="predicted"/>
<dbReference type="EMBL" id="CAKMRJ010001380">
    <property type="protein sequence ID" value="CAH1424148.1"/>
    <property type="molecule type" value="Genomic_DNA"/>
</dbReference>
<reference evidence="1 2" key="1">
    <citation type="submission" date="2022-01" db="EMBL/GenBank/DDBJ databases">
        <authorList>
            <person name="Xiong W."/>
            <person name="Schranz E."/>
        </authorList>
    </citation>
    <scope>NUCLEOTIDE SEQUENCE [LARGE SCALE GENOMIC DNA]</scope>
</reference>
<organism evidence="1 2">
    <name type="scientific">Lactuca virosa</name>
    <dbReference type="NCBI Taxonomy" id="75947"/>
    <lineage>
        <taxon>Eukaryota</taxon>
        <taxon>Viridiplantae</taxon>
        <taxon>Streptophyta</taxon>
        <taxon>Embryophyta</taxon>
        <taxon>Tracheophyta</taxon>
        <taxon>Spermatophyta</taxon>
        <taxon>Magnoliopsida</taxon>
        <taxon>eudicotyledons</taxon>
        <taxon>Gunneridae</taxon>
        <taxon>Pentapetalae</taxon>
        <taxon>asterids</taxon>
        <taxon>campanulids</taxon>
        <taxon>Asterales</taxon>
        <taxon>Asteraceae</taxon>
        <taxon>Cichorioideae</taxon>
        <taxon>Cichorieae</taxon>
        <taxon>Lactucinae</taxon>
        <taxon>Lactuca</taxon>
    </lineage>
</organism>
<keyword evidence="2" id="KW-1185">Reference proteome</keyword>
<gene>
    <name evidence="1" type="ORF">LVIROSA_LOCUS11380</name>
</gene>
<accession>A0AAU9M7Z4</accession>
<evidence type="ECO:0000313" key="2">
    <source>
        <dbReference type="Proteomes" id="UP001157418"/>
    </source>
</evidence>